<accession>A7S6H9</accession>
<dbReference type="AlphaFoldDB" id="A7S6H9"/>
<evidence type="ECO:0000256" key="1">
    <source>
        <dbReference type="SAM" id="MobiDB-lite"/>
    </source>
</evidence>
<dbReference type="Proteomes" id="UP000001593">
    <property type="component" value="Unassembled WGS sequence"/>
</dbReference>
<gene>
    <name evidence="2" type="ORF">NEMVEDRAFT_v1g243207</name>
</gene>
<feature type="compositionally biased region" description="Low complexity" evidence="1">
    <location>
        <begin position="285"/>
        <end position="300"/>
    </location>
</feature>
<evidence type="ECO:0000313" key="3">
    <source>
        <dbReference type="Proteomes" id="UP000001593"/>
    </source>
</evidence>
<protein>
    <submittedName>
        <fullName evidence="2">Uncharacterized protein</fullName>
    </submittedName>
</protein>
<feature type="region of interest" description="Disordered" evidence="1">
    <location>
        <begin position="230"/>
        <end position="306"/>
    </location>
</feature>
<dbReference type="eggNOG" id="ENOG502SE5C">
    <property type="taxonomic scope" value="Eukaryota"/>
</dbReference>
<organism evidence="2 3">
    <name type="scientific">Nematostella vectensis</name>
    <name type="common">Starlet sea anemone</name>
    <dbReference type="NCBI Taxonomy" id="45351"/>
    <lineage>
        <taxon>Eukaryota</taxon>
        <taxon>Metazoa</taxon>
        <taxon>Cnidaria</taxon>
        <taxon>Anthozoa</taxon>
        <taxon>Hexacorallia</taxon>
        <taxon>Actiniaria</taxon>
        <taxon>Edwardsiidae</taxon>
        <taxon>Nematostella</taxon>
    </lineage>
</organism>
<proteinExistence type="predicted"/>
<reference evidence="2 3" key="1">
    <citation type="journal article" date="2007" name="Science">
        <title>Sea anemone genome reveals ancestral eumetazoan gene repertoire and genomic organization.</title>
        <authorList>
            <person name="Putnam N.H."/>
            <person name="Srivastava M."/>
            <person name="Hellsten U."/>
            <person name="Dirks B."/>
            <person name="Chapman J."/>
            <person name="Salamov A."/>
            <person name="Terry A."/>
            <person name="Shapiro H."/>
            <person name="Lindquist E."/>
            <person name="Kapitonov V.V."/>
            <person name="Jurka J."/>
            <person name="Genikhovich G."/>
            <person name="Grigoriev I.V."/>
            <person name="Lucas S.M."/>
            <person name="Steele R.E."/>
            <person name="Finnerty J.R."/>
            <person name="Technau U."/>
            <person name="Martindale M.Q."/>
            <person name="Rokhsar D.S."/>
        </authorList>
    </citation>
    <scope>NUCLEOTIDE SEQUENCE [LARGE SCALE GENOMIC DNA]</scope>
    <source>
        <strain evidence="3">CH2 X CH6</strain>
    </source>
</reference>
<dbReference type="InParanoid" id="A7S6H9"/>
<dbReference type="EMBL" id="DS469588">
    <property type="protein sequence ID" value="EDO40628.1"/>
    <property type="molecule type" value="Genomic_DNA"/>
</dbReference>
<evidence type="ECO:0000313" key="2">
    <source>
        <dbReference type="EMBL" id="EDO40628.1"/>
    </source>
</evidence>
<feature type="compositionally biased region" description="Basic and acidic residues" evidence="1">
    <location>
        <begin position="238"/>
        <end position="263"/>
    </location>
</feature>
<dbReference type="HOGENOM" id="CLU_687544_0_0_1"/>
<keyword evidence="3" id="KW-1185">Reference proteome</keyword>
<sequence>MPLLEKLKERRAKLTNEIANRLMNSVACPALLYFHCKYSKMDDSIVQEGQSGTSQVNENAQILTDKNDLESKIKDLFGEEVLNAFKREQVVNEMAISDLLERKADATIFQRLSLCYGKAVIFKKEFSFLKRQKASFGAKTSPSPPPKPTMADLQQLNPEMKHLYLTKRKKIGVLAANKWTEFPKFNSPEAKAELDAFAENIEKECGIKEINFGKEGIKKHIQSFCNEQRRYNKKRKRPSYDDDYKESSVDLDREGEQDEHLEQDGSSAGDTEILSDDEMEGSQCPISPKIPKPSTSTSSPEDAKAGDQVEALPLKIKRAVIKSVFGKQLTREYGKFYGTVGGNLTQNFSMHLSLTRRSQQGSVLLEVKLQWEQLSIYTVYNGHNTTTNKTSLNLRETSKKS</sequence>
<name>A7S6H9_NEMVE</name>